<accession>A0A6N9YI71</accession>
<dbReference type="Gene3D" id="3.60.15.10">
    <property type="entry name" value="Ribonuclease Z/Hydroxyacylglutathione hydrolase-like"/>
    <property type="match status" value="1"/>
</dbReference>
<protein>
    <submittedName>
        <fullName evidence="1">Hydrolase</fullName>
    </submittedName>
</protein>
<proteinExistence type="predicted"/>
<dbReference type="SUPFAM" id="SSF56281">
    <property type="entry name" value="Metallo-hydrolase/oxidoreductase"/>
    <property type="match status" value="1"/>
</dbReference>
<dbReference type="PANTHER" id="PTHR36839:SF1">
    <property type="entry name" value="METALLO-BETA-LACTAMASE FAMILY PROTEIN (AFU_ORTHOLOGUE AFUA_5G12770)"/>
    <property type="match status" value="1"/>
</dbReference>
<evidence type="ECO:0000313" key="1">
    <source>
        <dbReference type="EMBL" id="NED94598.1"/>
    </source>
</evidence>
<name>A0A6N9YI71_9ACTN</name>
<organism evidence="1 2">
    <name type="scientific">Phytoactinopolyspora alkaliphila</name>
    <dbReference type="NCBI Taxonomy" id="1783498"/>
    <lineage>
        <taxon>Bacteria</taxon>
        <taxon>Bacillati</taxon>
        <taxon>Actinomycetota</taxon>
        <taxon>Actinomycetes</taxon>
        <taxon>Jiangellales</taxon>
        <taxon>Jiangellaceae</taxon>
        <taxon>Phytoactinopolyspora</taxon>
    </lineage>
</organism>
<dbReference type="AlphaFoldDB" id="A0A6N9YI71"/>
<comment type="caution">
    <text evidence="1">The sequence shown here is derived from an EMBL/GenBank/DDBJ whole genome shotgun (WGS) entry which is preliminary data.</text>
</comment>
<dbReference type="EMBL" id="JAAGOB010000002">
    <property type="protein sequence ID" value="NED94598.1"/>
    <property type="molecule type" value="Genomic_DNA"/>
</dbReference>
<dbReference type="InterPro" id="IPR036866">
    <property type="entry name" value="RibonucZ/Hydroxyglut_hydro"/>
</dbReference>
<keyword evidence="1" id="KW-0378">Hydrolase</keyword>
<reference evidence="1 2" key="1">
    <citation type="submission" date="2020-02" db="EMBL/GenBank/DDBJ databases">
        <authorList>
            <person name="Li X.-J."/>
            <person name="Feng X.-M."/>
        </authorList>
    </citation>
    <scope>NUCLEOTIDE SEQUENCE [LARGE SCALE GENOMIC DNA]</scope>
    <source>
        <strain evidence="1 2">CGMCC 4.7225</strain>
    </source>
</reference>
<dbReference type="GO" id="GO:0016787">
    <property type="term" value="F:hydrolase activity"/>
    <property type="evidence" value="ECO:0007669"/>
    <property type="project" value="UniProtKB-KW"/>
</dbReference>
<dbReference type="RefSeq" id="WP_163816502.1">
    <property type="nucleotide sequence ID" value="NZ_JAAGOB010000002.1"/>
</dbReference>
<keyword evidence="2" id="KW-1185">Reference proteome</keyword>
<sequence>MIICRTCAVEYDEPAPEVCPICADERQYVPAGGQVWTNIDELRGEGIAVTVKERTPSLWGLRAPGVGIGQQMLMLRTPQGSLLWDPVGYLDDGAVTWLRAQGPILAIAASHPHMYGVQVEWSRALGGVPILVNEADAAWLGRRDDAVTLWSGRHEVTGGLVLHQVGGHFPGSAVAHWSGDGGVLLAGDTIMVNPDRVTTSFQRSYPNRLPLSAGVVARIAAQVEPLRYEQIWSNFDNAILAGADEAVQRSAERHVAWVRGDFDHLT</sequence>
<evidence type="ECO:0000313" key="2">
    <source>
        <dbReference type="Proteomes" id="UP000469185"/>
    </source>
</evidence>
<dbReference type="PANTHER" id="PTHR36839">
    <property type="entry name" value="METALLO-BETA-LACTAMASE FAMILY PROTEIN (AFU_ORTHOLOGUE AFUA_5G12770)"/>
    <property type="match status" value="1"/>
</dbReference>
<gene>
    <name evidence="1" type="ORF">G1H11_04660</name>
</gene>
<dbReference type="Proteomes" id="UP000469185">
    <property type="component" value="Unassembled WGS sequence"/>
</dbReference>